<dbReference type="Gene3D" id="3.90.550.10">
    <property type="entry name" value="Spore Coat Polysaccharide Biosynthesis Protein SpsA, Chain A"/>
    <property type="match status" value="1"/>
</dbReference>
<gene>
    <name evidence="9" type="ORF">KIH39_13270</name>
</gene>
<keyword evidence="10" id="KW-1185">Reference proteome</keyword>
<sequence>MSDTLPLITVVAPVFNEQDVLPLFHTELTRVLNTLTGQFDYEIIYVDDGSRDATPDLLHLFAEKDSRVRFIRFSRNFGQQAAMTAGFENGRGDAIITMDSDLQHPPIMIPQMLEKWQKGADVVLGIRQESLSLGFFKRYSSFLFHKTMRWCSGMELRPTVSEYRLLSRKAVEALLNMPERLRYLRGMIHWLGFPPDEVSFDVPGRAAGSTKYSILRMVRLARDGLLSFSRVPLHAALLFSSALIAFSFLASLSAWFIWRPQSGGWLALTLIVGMHTAATGIWVSLMAFSEYLARIHEQILGRPIYVVRETSESSASTKEAATPIRKKERTAA</sequence>
<dbReference type="PANTHER" id="PTHR48090">
    <property type="entry name" value="UNDECAPRENYL-PHOSPHATE 4-DEOXY-4-FORMAMIDO-L-ARABINOSE TRANSFERASE-RELATED"/>
    <property type="match status" value="1"/>
</dbReference>
<keyword evidence="2" id="KW-0328">Glycosyltransferase</keyword>
<dbReference type="KEGG" id="tsph:KIH39_13270"/>
<feature type="transmembrane region" description="Helical" evidence="7">
    <location>
        <begin position="264"/>
        <end position="288"/>
    </location>
</feature>
<evidence type="ECO:0000256" key="5">
    <source>
        <dbReference type="ARBA" id="ARBA00022989"/>
    </source>
</evidence>
<keyword evidence="5 7" id="KW-1133">Transmembrane helix</keyword>
<evidence type="ECO:0000256" key="2">
    <source>
        <dbReference type="ARBA" id="ARBA00022676"/>
    </source>
</evidence>
<evidence type="ECO:0000256" key="6">
    <source>
        <dbReference type="ARBA" id="ARBA00023136"/>
    </source>
</evidence>
<reference evidence="9" key="1">
    <citation type="submission" date="2021-05" db="EMBL/GenBank/DDBJ databases">
        <title>Complete genome sequence of the cellulolytic planctomycete Telmatocola sphagniphila SP2T and characterization of the first cellulase from planctomycetes.</title>
        <authorList>
            <person name="Rakitin A.L."/>
            <person name="Beletsky A.V."/>
            <person name="Naumoff D.G."/>
            <person name="Kulichevskaya I.S."/>
            <person name="Mardanov A.V."/>
            <person name="Ravin N.V."/>
            <person name="Dedysh S.N."/>
        </authorList>
    </citation>
    <scope>NUCLEOTIDE SEQUENCE</scope>
    <source>
        <strain evidence="9">SP2T</strain>
    </source>
</reference>
<evidence type="ECO:0000256" key="4">
    <source>
        <dbReference type="ARBA" id="ARBA00022692"/>
    </source>
</evidence>
<keyword evidence="4 7" id="KW-0812">Transmembrane</keyword>
<name>A0A8E6ETF0_9BACT</name>
<protein>
    <submittedName>
        <fullName evidence="9">Glycosyltransferase family 2 protein</fullName>
    </submittedName>
</protein>
<comment type="subcellular location">
    <subcellularLocation>
        <location evidence="1">Membrane</location>
        <topology evidence="1">Multi-pass membrane protein</topology>
    </subcellularLocation>
</comment>
<evidence type="ECO:0000259" key="8">
    <source>
        <dbReference type="Pfam" id="PF00535"/>
    </source>
</evidence>
<evidence type="ECO:0000313" key="9">
    <source>
        <dbReference type="EMBL" id="QVL29842.1"/>
    </source>
</evidence>
<accession>A0A8E6ETF0</accession>
<dbReference type="CDD" id="cd04187">
    <property type="entry name" value="DPM1_like_bac"/>
    <property type="match status" value="1"/>
</dbReference>
<evidence type="ECO:0000256" key="1">
    <source>
        <dbReference type="ARBA" id="ARBA00004141"/>
    </source>
</evidence>
<dbReference type="AlphaFoldDB" id="A0A8E6ETF0"/>
<dbReference type="InterPro" id="IPR050256">
    <property type="entry name" value="Glycosyltransferase_2"/>
</dbReference>
<proteinExistence type="predicted"/>
<feature type="transmembrane region" description="Helical" evidence="7">
    <location>
        <begin position="235"/>
        <end position="258"/>
    </location>
</feature>
<evidence type="ECO:0000256" key="7">
    <source>
        <dbReference type="SAM" id="Phobius"/>
    </source>
</evidence>
<feature type="domain" description="Glycosyltransferase 2-like" evidence="8">
    <location>
        <begin position="9"/>
        <end position="173"/>
    </location>
</feature>
<dbReference type="Proteomes" id="UP000676194">
    <property type="component" value="Chromosome"/>
</dbReference>
<dbReference type="InterPro" id="IPR001173">
    <property type="entry name" value="Glyco_trans_2-like"/>
</dbReference>
<keyword evidence="6 7" id="KW-0472">Membrane</keyword>
<dbReference type="InterPro" id="IPR029044">
    <property type="entry name" value="Nucleotide-diphossugar_trans"/>
</dbReference>
<dbReference type="RefSeq" id="WP_213493724.1">
    <property type="nucleotide sequence ID" value="NZ_CP074694.1"/>
</dbReference>
<dbReference type="EMBL" id="CP074694">
    <property type="protein sequence ID" value="QVL29842.1"/>
    <property type="molecule type" value="Genomic_DNA"/>
</dbReference>
<dbReference type="PANTHER" id="PTHR48090:SF1">
    <property type="entry name" value="PROPHAGE BACTOPRENOL GLUCOSYL TRANSFERASE HOMOLOG"/>
    <property type="match status" value="1"/>
</dbReference>
<dbReference type="GO" id="GO:0016757">
    <property type="term" value="F:glycosyltransferase activity"/>
    <property type="evidence" value="ECO:0007669"/>
    <property type="project" value="UniProtKB-KW"/>
</dbReference>
<evidence type="ECO:0000256" key="3">
    <source>
        <dbReference type="ARBA" id="ARBA00022679"/>
    </source>
</evidence>
<evidence type="ECO:0000313" key="10">
    <source>
        <dbReference type="Proteomes" id="UP000676194"/>
    </source>
</evidence>
<keyword evidence="3" id="KW-0808">Transferase</keyword>
<dbReference type="GO" id="GO:0005886">
    <property type="term" value="C:plasma membrane"/>
    <property type="evidence" value="ECO:0007669"/>
    <property type="project" value="TreeGrafter"/>
</dbReference>
<organism evidence="9 10">
    <name type="scientific">Telmatocola sphagniphila</name>
    <dbReference type="NCBI Taxonomy" id="1123043"/>
    <lineage>
        <taxon>Bacteria</taxon>
        <taxon>Pseudomonadati</taxon>
        <taxon>Planctomycetota</taxon>
        <taxon>Planctomycetia</taxon>
        <taxon>Gemmatales</taxon>
        <taxon>Gemmataceae</taxon>
    </lineage>
</organism>
<dbReference type="Pfam" id="PF00535">
    <property type="entry name" value="Glycos_transf_2"/>
    <property type="match status" value="1"/>
</dbReference>
<dbReference type="SUPFAM" id="SSF53448">
    <property type="entry name" value="Nucleotide-diphospho-sugar transferases"/>
    <property type="match status" value="1"/>
</dbReference>